<proteinExistence type="predicted"/>
<evidence type="ECO:0000256" key="1">
    <source>
        <dbReference type="SAM" id="MobiDB-lite"/>
    </source>
</evidence>
<dbReference type="Proteomes" id="UP000053236">
    <property type="component" value="Unassembled WGS sequence"/>
</dbReference>
<accession>W2GW93</accession>
<feature type="non-terminal residue" evidence="2">
    <location>
        <position position="1"/>
    </location>
</feature>
<sequence length="58" mass="6795">TPAQLWSVEDNDATIKGMDSTKQYDRLFTDTELDMLERGDSPEIQNEPEEYSKELEER</sequence>
<reference evidence="2" key="1">
    <citation type="submission" date="2013-11" db="EMBL/GenBank/DDBJ databases">
        <title>The Genome Sequence of Phytophthora parasitica CJ02B3.</title>
        <authorList>
            <consortium name="The Broad Institute Genomics Platform"/>
            <person name="Russ C."/>
            <person name="Tyler B."/>
            <person name="Panabieres F."/>
            <person name="Shan W."/>
            <person name="Tripathy S."/>
            <person name="Grunwald N."/>
            <person name="Machado M."/>
            <person name="Johnson C.S."/>
            <person name="Arredondo F."/>
            <person name="Hong C."/>
            <person name="Coffey M."/>
            <person name="Young S.K."/>
            <person name="Zeng Q."/>
            <person name="Gargeya S."/>
            <person name="Fitzgerald M."/>
            <person name="Abouelleil A."/>
            <person name="Alvarado L."/>
            <person name="Chapman S.B."/>
            <person name="Gainer-Dewar J."/>
            <person name="Goldberg J."/>
            <person name="Griggs A."/>
            <person name="Gujja S."/>
            <person name="Hansen M."/>
            <person name="Howarth C."/>
            <person name="Imamovic A."/>
            <person name="Ireland A."/>
            <person name="Larimer J."/>
            <person name="McCowan C."/>
            <person name="Murphy C."/>
            <person name="Pearson M."/>
            <person name="Poon T.W."/>
            <person name="Priest M."/>
            <person name="Roberts A."/>
            <person name="Saif S."/>
            <person name="Shea T."/>
            <person name="Sykes S."/>
            <person name="Wortman J."/>
            <person name="Nusbaum C."/>
            <person name="Birren B."/>
        </authorList>
    </citation>
    <scope>NUCLEOTIDE SEQUENCE [LARGE SCALE GENOMIC DNA]</scope>
    <source>
        <strain evidence="2">CJ02B3</strain>
    </source>
</reference>
<gene>
    <name evidence="2" type="ORF">L915_08823</name>
</gene>
<protein>
    <submittedName>
        <fullName evidence="2">Uncharacterized protein</fullName>
    </submittedName>
</protein>
<name>W2GW93_PHYNI</name>
<feature type="region of interest" description="Disordered" evidence="1">
    <location>
        <begin position="36"/>
        <end position="58"/>
    </location>
</feature>
<evidence type="ECO:0000313" key="2">
    <source>
        <dbReference type="EMBL" id="ETK86551.1"/>
    </source>
</evidence>
<dbReference type="AlphaFoldDB" id="W2GW93"/>
<dbReference type="EMBL" id="KI686322">
    <property type="protein sequence ID" value="ETK86551.1"/>
    <property type="molecule type" value="Genomic_DNA"/>
</dbReference>
<organism evidence="2">
    <name type="scientific">Phytophthora nicotianae</name>
    <name type="common">Potato buckeye rot agent</name>
    <name type="synonym">Phytophthora parasitica</name>
    <dbReference type="NCBI Taxonomy" id="4792"/>
    <lineage>
        <taxon>Eukaryota</taxon>
        <taxon>Sar</taxon>
        <taxon>Stramenopiles</taxon>
        <taxon>Oomycota</taxon>
        <taxon>Peronosporomycetes</taxon>
        <taxon>Peronosporales</taxon>
        <taxon>Peronosporaceae</taxon>
        <taxon>Phytophthora</taxon>
    </lineage>
</organism>
<dbReference type="VEuPathDB" id="FungiDB:PPTG_11548"/>